<evidence type="ECO:0000313" key="3">
    <source>
        <dbReference type="EMBL" id="GFO02485.1"/>
    </source>
</evidence>
<dbReference type="PANTHER" id="PTHR16983">
    <property type="entry name" value="UPAR/LY6 DOMAIN-CONTAINING PROTEIN"/>
    <property type="match status" value="1"/>
</dbReference>
<accession>A0AAV4A307</accession>
<evidence type="ECO:0000256" key="2">
    <source>
        <dbReference type="SAM" id="SignalP"/>
    </source>
</evidence>
<name>A0AAV4A307_9GAST</name>
<protein>
    <submittedName>
        <fullName evidence="3">Structural maintenance of chromosomes protein 1a</fullName>
    </submittedName>
</protein>
<gene>
    <name evidence="3" type="ORF">PoB_002899000</name>
</gene>
<dbReference type="CDD" id="cd00117">
    <property type="entry name" value="TFP"/>
    <property type="match status" value="1"/>
</dbReference>
<comment type="caution">
    <text evidence="3">The sequence shown here is derived from an EMBL/GenBank/DDBJ whole genome shotgun (WGS) entry which is preliminary data.</text>
</comment>
<keyword evidence="4" id="KW-1185">Reference proteome</keyword>
<dbReference type="PANTHER" id="PTHR16983:SF10">
    <property type="entry name" value="PROTEIN QUIVER"/>
    <property type="match status" value="1"/>
</dbReference>
<proteinExistence type="predicted"/>
<reference evidence="3 4" key="1">
    <citation type="journal article" date="2021" name="Elife">
        <title>Chloroplast acquisition without the gene transfer in kleptoplastic sea slugs, Plakobranchus ocellatus.</title>
        <authorList>
            <person name="Maeda T."/>
            <person name="Takahashi S."/>
            <person name="Yoshida T."/>
            <person name="Shimamura S."/>
            <person name="Takaki Y."/>
            <person name="Nagai Y."/>
            <person name="Toyoda A."/>
            <person name="Suzuki Y."/>
            <person name="Arimoto A."/>
            <person name="Ishii H."/>
            <person name="Satoh N."/>
            <person name="Nishiyama T."/>
            <person name="Hasebe M."/>
            <person name="Maruyama T."/>
            <person name="Minagawa J."/>
            <person name="Obokata J."/>
            <person name="Shigenobu S."/>
        </authorList>
    </citation>
    <scope>NUCLEOTIDE SEQUENCE [LARGE SCALE GENOMIC DNA]</scope>
</reference>
<dbReference type="InterPro" id="IPR051110">
    <property type="entry name" value="Ly-6/neurotoxin-like_GPI-ap"/>
</dbReference>
<organism evidence="3 4">
    <name type="scientific">Plakobranchus ocellatus</name>
    <dbReference type="NCBI Taxonomy" id="259542"/>
    <lineage>
        <taxon>Eukaryota</taxon>
        <taxon>Metazoa</taxon>
        <taxon>Spiralia</taxon>
        <taxon>Lophotrochozoa</taxon>
        <taxon>Mollusca</taxon>
        <taxon>Gastropoda</taxon>
        <taxon>Heterobranchia</taxon>
        <taxon>Euthyneura</taxon>
        <taxon>Panpulmonata</taxon>
        <taxon>Sacoglossa</taxon>
        <taxon>Placobranchoidea</taxon>
        <taxon>Plakobranchidae</taxon>
        <taxon>Plakobranchus</taxon>
    </lineage>
</organism>
<evidence type="ECO:0000313" key="4">
    <source>
        <dbReference type="Proteomes" id="UP000735302"/>
    </source>
</evidence>
<sequence length="160" mass="17910">MCDTGLYASLLLFFTQFLLAKAVSGEGVQYDFFINKFESRRSNLSCFQCYNGDNTDCMGMSNINKIPTRNCFINEPFCKVRRFSIEGRLTTFDRYCAEACTPGCQEGGLYSECVSCCNHRSFCNVGNSAQALIHTMLFPVHAQCLLVLSVAGLILQKKIN</sequence>
<dbReference type="Proteomes" id="UP000735302">
    <property type="component" value="Unassembled WGS sequence"/>
</dbReference>
<evidence type="ECO:0000256" key="1">
    <source>
        <dbReference type="ARBA" id="ARBA00022729"/>
    </source>
</evidence>
<dbReference type="EMBL" id="BLXT01003598">
    <property type="protein sequence ID" value="GFO02485.1"/>
    <property type="molecule type" value="Genomic_DNA"/>
</dbReference>
<dbReference type="AlphaFoldDB" id="A0AAV4A307"/>
<keyword evidence="1 2" id="KW-0732">Signal</keyword>
<feature type="signal peptide" evidence="2">
    <location>
        <begin position="1"/>
        <end position="25"/>
    </location>
</feature>
<feature type="chain" id="PRO_5043618490" evidence="2">
    <location>
        <begin position="26"/>
        <end position="160"/>
    </location>
</feature>